<sequence>MRCAQMEVAGAGGADRALCCLCARGEEGANPGLEPHPLLTPSSPLLLLKRFLSPCDQSVRMRHLYDTRKTSLELTRCCPHTVHTTAATTVHRNHGDDKLILAGLGVLLGSRKSKF</sequence>
<dbReference type="Proteomes" id="UP001497482">
    <property type="component" value="Chromosome 9"/>
</dbReference>
<dbReference type="EMBL" id="OZ035831">
    <property type="protein sequence ID" value="CAL1614844.1"/>
    <property type="molecule type" value="Genomic_DNA"/>
</dbReference>
<keyword evidence="2" id="KW-1185">Reference proteome</keyword>
<accession>A0AAV2MNC9</accession>
<organism evidence="1 2">
    <name type="scientific">Knipowitschia caucasica</name>
    <name type="common">Caucasian dwarf goby</name>
    <name type="synonym">Pomatoschistus caucasicus</name>
    <dbReference type="NCBI Taxonomy" id="637954"/>
    <lineage>
        <taxon>Eukaryota</taxon>
        <taxon>Metazoa</taxon>
        <taxon>Chordata</taxon>
        <taxon>Craniata</taxon>
        <taxon>Vertebrata</taxon>
        <taxon>Euteleostomi</taxon>
        <taxon>Actinopterygii</taxon>
        <taxon>Neopterygii</taxon>
        <taxon>Teleostei</taxon>
        <taxon>Neoteleostei</taxon>
        <taxon>Acanthomorphata</taxon>
        <taxon>Gobiaria</taxon>
        <taxon>Gobiiformes</taxon>
        <taxon>Gobioidei</taxon>
        <taxon>Gobiidae</taxon>
        <taxon>Gobiinae</taxon>
        <taxon>Knipowitschia</taxon>
    </lineage>
</organism>
<gene>
    <name evidence="1" type="ORF">KC01_LOCUS40875</name>
</gene>
<proteinExistence type="predicted"/>
<reference evidence="1 2" key="1">
    <citation type="submission" date="2024-04" db="EMBL/GenBank/DDBJ databases">
        <authorList>
            <person name="Waldvogel A.-M."/>
            <person name="Schoenle A."/>
        </authorList>
    </citation>
    <scope>NUCLEOTIDE SEQUENCE [LARGE SCALE GENOMIC DNA]</scope>
</reference>
<name>A0AAV2MNC9_KNICA</name>
<protein>
    <submittedName>
        <fullName evidence="1">Uncharacterized protein</fullName>
    </submittedName>
</protein>
<dbReference type="AlphaFoldDB" id="A0AAV2MNC9"/>
<evidence type="ECO:0000313" key="2">
    <source>
        <dbReference type="Proteomes" id="UP001497482"/>
    </source>
</evidence>
<evidence type="ECO:0000313" key="1">
    <source>
        <dbReference type="EMBL" id="CAL1614844.1"/>
    </source>
</evidence>